<dbReference type="InterPro" id="IPR037465">
    <property type="entry name" value="YlxR"/>
</dbReference>
<proteinExistence type="predicted"/>
<dbReference type="Gene3D" id="3.30.1230.10">
    <property type="entry name" value="YlxR-like"/>
    <property type="match status" value="1"/>
</dbReference>
<gene>
    <name evidence="2" type="ORF">SDC9_92956</name>
</gene>
<dbReference type="Pfam" id="PF04296">
    <property type="entry name" value="YlxR"/>
    <property type="match status" value="1"/>
</dbReference>
<dbReference type="InterPro" id="IPR007393">
    <property type="entry name" value="YlxR_dom"/>
</dbReference>
<protein>
    <recommendedName>
        <fullName evidence="1">YlxR domain-containing protein</fullName>
    </recommendedName>
</protein>
<organism evidence="2">
    <name type="scientific">bioreactor metagenome</name>
    <dbReference type="NCBI Taxonomy" id="1076179"/>
    <lineage>
        <taxon>unclassified sequences</taxon>
        <taxon>metagenomes</taxon>
        <taxon>ecological metagenomes</taxon>
    </lineage>
</organism>
<dbReference type="CDD" id="cd00279">
    <property type="entry name" value="YlxR"/>
    <property type="match status" value="1"/>
</dbReference>
<dbReference type="AlphaFoldDB" id="A0A645A0J4"/>
<dbReference type="InterPro" id="IPR035931">
    <property type="entry name" value="YlxR-like_sf"/>
</dbReference>
<sequence length="91" mass="10332">MSQTSVPMRMCVSCQTMRPKKELIRIVRTPDGAVELDFTGRKNGRGAYICRNKDCFNRLTKSAKRIEKAFGVPLPEEVLVRLGEEFENGEP</sequence>
<accession>A0A645A0J4</accession>
<evidence type="ECO:0000259" key="1">
    <source>
        <dbReference type="Pfam" id="PF04296"/>
    </source>
</evidence>
<feature type="domain" description="YlxR" evidence="1">
    <location>
        <begin position="9"/>
        <end position="82"/>
    </location>
</feature>
<dbReference type="SUPFAM" id="SSF64376">
    <property type="entry name" value="YlxR-like"/>
    <property type="match status" value="1"/>
</dbReference>
<dbReference type="PANTHER" id="PTHR34215">
    <property type="entry name" value="BLL0784 PROTEIN"/>
    <property type="match status" value="1"/>
</dbReference>
<name>A0A645A0J4_9ZZZZ</name>
<evidence type="ECO:0000313" key="2">
    <source>
        <dbReference type="EMBL" id="MPM46258.1"/>
    </source>
</evidence>
<comment type="caution">
    <text evidence="2">The sequence shown here is derived from an EMBL/GenBank/DDBJ whole genome shotgun (WGS) entry which is preliminary data.</text>
</comment>
<reference evidence="2" key="1">
    <citation type="submission" date="2019-08" db="EMBL/GenBank/DDBJ databases">
        <authorList>
            <person name="Kucharzyk K."/>
            <person name="Murdoch R.W."/>
            <person name="Higgins S."/>
            <person name="Loffler F."/>
        </authorList>
    </citation>
    <scope>NUCLEOTIDE SEQUENCE</scope>
</reference>
<dbReference type="NCBIfam" id="NF047356">
    <property type="entry name" value="RNA_bind_RnpM"/>
    <property type="match status" value="1"/>
</dbReference>
<dbReference type="PANTHER" id="PTHR34215:SF1">
    <property type="entry name" value="YLXR DOMAIN-CONTAINING PROTEIN"/>
    <property type="match status" value="1"/>
</dbReference>
<dbReference type="EMBL" id="VSSQ01011206">
    <property type="protein sequence ID" value="MPM46258.1"/>
    <property type="molecule type" value="Genomic_DNA"/>
</dbReference>